<name>A0ABY1QK96_9BACT</name>
<comment type="caution">
    <text evidence="5">The sequence shown here is derived from an EMBL/GenBank/DDBJ whole genome shotgun (WGS) entry which is preliminary data.</text>
</comment>
<comment type="similarity">
    <text evidence="2">Belongs to the FlgN family.</text>
</comment>
<reference evidence="5 6" key="1">
    <citation type="submission" date="2017-05" db="EMBL/GenBank/DDBJ databases">
        <authorList>
            <person name="Varghese N."/>
            <person name="Submissions S."/>
        </authorList>
    </citation>
    <scope>NUCLEOTIDE SEQUENCE [LARGE SCALE GENOMIC DNA]</scope>
    <source>
        <strain evidence="5 6">DSM 25457</strain>
    </source>
</reference>
<evidence type="ECO:0000313" key="6">
    <source>
        <dbReference type="Proteomes" id="UP001158067"/>
    </source>
</evidence>
<evidence type="ECO:0000256" key="4">
    <source>
        <dbReference type="SAM" id="MobiDB-lite"/>
    </source>
</evidence>
<dbReference type="InterPro" id="IPR007809">
    <property type="entry name" value="FlgN-like"/>
</dbReference>
<dbReference type="Proteomes" id="UP001158067">
    <property type="component" value="Unassembled WGS sequence"/>
</dbReference>
<dbReference type="InterPro" id="IPR036679">
    <property type="entry name" value="FlgN-like_sf"/>
</dbReference>
<organism evidence="5 6">
    <name type="scientific">Neorhodopirellula lusitana</name>
    <dbReference type="NCBI Taxonomy" id="445327"/>
    <lineage>
        <taxon>Bacteria</taxon>
        <taxon>Pseudomonadati</taxon>
        <taxon>Planctomycetota</taxon>
        <taxon>Planctomycetia</taxon>
        <taxon>Pirellulales</taxon>
        <taxon>Pirellulaceae</taxon>
        <taxon>Neorhodopirellula</taxon>
    </lineage>
</organism>
<evidence type="ECO:0000313" key="5">
    <source>
        <dbReference type="EMBL" id="SMP74137.1"/>
    </source>
</evidence>
<dbReference type="Pfam" id="PF05130">
    <property type="entry name" value="FlgN"/>
    <property type="match status" value="1"/>
</dbReference>
<protein>
    <submittedName>
        <fullName evidence="5">FlgN protein</fullName>
    </submittedName>
</protein>
<keyword evidence="6" id="KW-1185">Reference proteome</keyword>
<evidence type="ECO:0000256" key="2">
    <source>
        <dbReference type="ARBA" id="ARBA00007703"/>
    </source>
</evidence>
<dbReference type="SUPFAM" id="SSF140566">
    <property type="entry name" value="FlgN-like"/>
    <property type="match status" value="1"/>
</dbReference>
<dbReference type="RefSeq" id="WP_283434844.1">
    <property type="nucleotide sequence ID" value="NZ_CAWLDM010000001.1"/>
</dbReference>
<dbReference type="EMBL" id="FXUG01000017">
    <property type="protein sequence ID" value="SMP74137.1"/>
    <property type="molecule type" value="Genomic_DNA"/>
</dbReference>
<evidence type="ECO:0000256" key="3">
    <source>
        <dbReference type="ARBA" id="ARBA00022795"/>
    </source>
</evidence>
<accession>A0ABY1QK96</accession>
<keyword evidence="3" id="KW-1005">Bacterial flagellum biogenesis</keyword>
<feature type="region of interest" description="Disordered" evidence="4">
    <location>
        <begin position="121"/>
        <end position="145"/>
    </location>
</feature>
<evidence type="ECO:0000256" key="1">
    <source>
        <dbReference type="ARBA" id="ARBA00002397"/>
    </source>
</evidence>
<proteinExistence type="inferred from homology"/>
<comment type="function">
    <text evidence="1">Required for the efficient initiation of filament assembly.</text>
</comment>
<sequence>MPTIEDLEANIDLRHQQVTQLLELTGQQEAAIEGGHMNELMRLLSVKQRLIEAFVQASNQFKADFETFAERPSVSAVHRQKNEHCNTLHAELMQREAACQSKLESSRDEIASDLVRGEGAKRAAAGYGQMGSQSRPRGGGLDLSQ</sequence>
<gene>
    <name evidence="5" type="ORF">SAMN06265222_11766</name>
</gene>